<feature type="domain" description="PAS" evidence="6">
    <location>
        <begin position="25"/>
        <end position="60"/>
    </location>
</feature>
<evidence type="ECO:0000256" key="4">
    <source>
        <dbReference type="SAM" id="Coils"/>
    </source>
</evidence>
<feature type="coiled-coil region" evidence="4">
    <location>
        <begin position="253"/>
        <end position="283"/>
    </location>
</feature>
<evidence type="ECO:0000259" key="6">
    <source>
        <dbReference type="PROSITE" id="PS50112"/>
    </source>
</evidence>
<dbReference type="SUPFAM" id="SSF55785">
    <property type="entry name" value="PYP-like sensor domain (PAS domain)"/>
    <property type="match status" value="1"/>
</dbReference>
<dbReference type="Proteomes" id="UP000774958">
    <property type="component" value="Unassembled WGS sequence"/>
</dbReference>
<dbReference type="EMBL" id="JAIRBT010000009">
    <property type="protein sequence ID" value="MBZ6066371.1"/>
    <property type="molecule type" value="Genomic_DNA"/>
</dbReference>
<keyword evidence="2 3" id="KW-0807">Transducer</keyword>
<comment type="subcellular location">
    <subcellularLocation>
        <location evidence="1">Membrane</location>
    </subcellularLocation>
</comment>
<dbReference type="SMART" id="SM00283">
    <property type="entry name" value="MA"/>
    <property type="match status" value="1"/>
</dbReference>
<reference evidence="7 8" key="1">
    <citation type="submission" date="2021-09" db="EMBL/GenBank/DDBJ databases">
        <title>Aeromonas schubertii isolated from Asian sea bass.</title>
        <authorList>
            <person name="Pinpimai K."/>
        </authorList>
    </citation>
    <scope>NUCLEOTIDE SEQUENCE [LARGE SCALE GENOMIC DNA]</scope>
    <source>
        <strain evidence="7 8">CHULA2021a</strain>
    </source>
</reference>
<dbReference type="CDD" id="cd00130">
    <property type="entry name" value="PAS"/>
    <property type="match status" value="1"/>
</dbReference>
<comment type="caution">
    <text evidence="7">The sequence shown here is derived from an EMBL/GenBank/DDBJ whole genome shotgun (WGS) entry which is preliminary data.</text>
</comment>
<dbReference type="Gene3D" id="1.10.287.950">
    <property type="entry name" value="Methyl-accepting chemotaxis protein"/>
    <property type="match status" value="1"/>
</dbReference>
<dbReference type="PANTHER" id="PTHR32089:SF52">
    <property type="entry name" value="CHEMOTAXIS SIGNAL TRANSDUCTION SYSTEM METHYL ACCEPTING SENSORY TRANSDUCER WITH PAS SENSORY DOMAIN"/>
    <property type="match status" value="1"/>
</dbReference>
<organism evidence="7 8">
    <name type="scientific">Aeromonas schubertii</name>
    <dbReference type="NCBI Taxonomy" id="652"/>
    <lineage>
        <taxon>Bacteria</taxon>
        <taxon>Pseudomonadati</taxon>
        <taxon>Pseudomonadota</taxon>
        <taxon>Gammaproteobacteria</taxon>
        <taxon>Aeromonadales</taxon>
        <taxon>Aeromonadaceae</taxon>
        <taxon>Aeromonas</taxon>
    </lineage>
</organism>
<evidence type="ECO:0000313" key="7">
    <source>
        <dbReference type="EMBL" id="MBZ6066371.1"/>
    </source>
</evidence>
<keyword evidence="4" id="KW-0175">Coiled coil</keyword>
<dbReference type="PROSITE" id="PS50111">
    <property type="entry name" value="CHEMOTAXIS_TRANSDUC_2"/>
    <property type="match status" value="1"/>
</dbReference>
<dbReference type="SMART" id="SM00091">
    <property type="entry name" value="PAS"/>
    <property type="match status" value="1"/>
</dbReference>
<dbReference type="NCBIfam" id="TIGR00229">
    <property type="entry name" value="sensory_box"/>
    <property type="match status" value="1"/>
</dbReference>
<evidence type="ECO:0000313" key="8">
    <source>
        <dbReference type="Proteomes" id="UP000774958"/>
    </source>
</evidence>
<dbReference type="Pfam" id="PF00015">
    <property type="entry name" value="MCPsignal"/>
    <property type="match status" value="1"/>
</dbReference>
<dbReference type="PANTHER" id="PTHR32089">
    <property type="entry name" value="METHYL-ACCEPTING CHEMOTAXIS PROTEIN MCPB"/>
    <property type="match status" value="1"/>
</dbReference>
<feature type="domain" description="Methyl-accepting transducer" evidence="5">
    <location>
        <begin position="245"/>
        <end position="481"/>
    </location>
</feature>
<keyword evidence="8" id="KW-1185">Reference proteome</keyword>
<sequence length="516" mass="57533">MLRAAPLLDQEVTFDASQQLVSTTDLAGNITYANDAFCQIAGYAPQELVGQPHNLVRHPDMPRAAFGDLWQQLKQGKPWRGVVKNRCKDGRYYWVDAYVTPLMEEGQVVGYQSVRSKPEPELVQKAEQSYRLLLAMERDGRRPPLSLQRLRPWLLPLLLLTSLALGTFHEGIDALPYLLLPLLLVAIFCRHELFALPRYLRHLAREYDSLTRLIYSGKRPGAVADFHIKMLQARIRTVLGRVDDATASLHRLAERLDHSSEAASQAMRQQEDQTRQLAAAMNQLGSGATEVTRHIHHCATQIEGITRRSEQATQTLRQTRQAVEALADQAQEAHQMAQRLSEESRRIDDIMGAIGAVAEQTNLLALNAAIEAARAGEHGRGFSVVAEEVRALSKRSQDATVQIQQRMEGIQQTLLHWQGLMQANLAQTRHCAELTREGADTLEEVQHSLAEVNRSAGHISVNTAEQQSVIEQMCEALQQVSHHSSLNSAKLGEVRDTGQELQRRAGQLAGLGHTFG</sequence>
<proteinExistence type="predicted"/>
<feature type="coiled-coil region" evidence="4">
    <location>
        <begin position="309"/>
        <end position="343"/>
    </location>
</feature>
<protein>
    <submittedName>
        <fullName evidence="7">Methyl-accepting chemotaxis protein</fullName>
    </submittedName>
</protein>
<dbReference type="PROSITE" id="PS50112">
    <property type="entry name" value="PAS"/>
    <property type="match status" value="1"/>
</dbReference>
<evidence type="ECO:0000256" key="3">
    <source>
        <dbReference type="PROSITE-ProRule" id="PRU00284"/>
    </source>
</evidence>
<evidence type="ECO:0000256" key="1">
    <source>
        <dbReference type="ARBA" id="ARBA00004370"/>
    </source>
</evidence>
<dbReference type="InterPro" id="IPR013655">
    <property type="entry name" value="PAS_fold_3"/>
</dbReference>
<dbReference type="InterPro" id="IPR000014">
    <property type="entry name" value="PAS"/>
</dbReference>
<dbReference type="Gene3D" id="3.30.450.20">
    <property type="entry name" value="PAS domain"/>
    <property type="match status" value="1"/>
</dbReference>
<evidence type="ECO:0000256" key="2">
    <source>
        <dbReference type="ARBA" id="ARBA00023224"/>
    </source>
</evidence>
<dbReference type="Pfam" id="PF08447">
    <property type="entry name" value="PAS_3"/>
    <property type="match status" value="1"/>
</dbReference>
<dbReference type="SMART" id="SM00086">
    <property type="entry name" value="PAC"/>
    <property type="match status" value="1"/>
</dbReference>
<name>A0ABS7VAD2_9GAMM</name>
<dbReference type="SUPFAM" id="SSF58104">
    <property type="entry name" value="Methyl-accepting chemotaxis protein (MCP) signaling domain"/>
    <property type="match status" value="1"/>
</dbReference>
<accession>A0ABS7VAD2</accession>
<dbReference type="InterPro" id="IPR035965">
    <property type="entry name" value="PAS-like_dom_sf"/>
</dbReference>
<dbReference type="InterPro" id="IPR004089">
    <property type="entry name" value="MCPsignal_dom"/>
</dbReference>
<gene>
    <name evidence="7" type="ORF">LA374_09125</name>
</gene>
<evidence type="ECO:0000259" key="5">
    <source>
        <dbReference type="PROSITE" id="PS50111"/>
    </source>
</evidence>
<dbReference type="InterPro" id="IPR001610">
    <property type="entry name" value="PAC"/>
</dbReference>
<dbReference type="RefSeq" id="WP_050667034.1">
    <property type="nucleotide sequence ID" value="NZ_CDDB01000068.1"/>
</dbReference>